<dbReference type="RefSeq" id="WP_004857205.1">
    <property type="nucleotide sequence ID" value="NZ_CACVBH010000014.1"/>
</dbReference>
<dbReference type="InterPro" id="IPR050678">
    <property type="entry name" value="DNA_Partitioning_ATPase"/>
</dbReference>
<reference evidence="1 2" key="1">
    <citation type="submission" date="2018-06" db="EMBL/GenBank/DDBJ databases">
        <authorList>
            <consortium name="Pathogen Informatics"/>
            <person name="Doyle S."/>
        </authorList>
    </citation>
    <scope>NUCLEOTIDE SEQUENCE [LARGE SCALE GENOMIC DNA]</scope>
    <source>
        <strain evidence="1 2">NCTC12862</strain>
    </source>
</reference>
<dbReference type="EMBL" id="UFTF01000001">
    <property type="protein sequence ID" value="SUV45478.1"/>
    <property type="molecule type" value="Genomic_DNA"/>
</dbReference>
<dbReference type="AlphaFoldDB" id="A0A380ZES4"/>
<dbReference type="CDD" id="cd02042">
    <property type="entry name" value="ParAB_family"/>
    <property type="match status" value="1"/>
</dbReference>
<sequence length="230" mass="24922">MPVITMCSTKGGVGKSTMALVLANVFAKAGSKVKLIDADPNQPLVTWMKRSVDTMPKNIEVSGDITEQNIVSCIDDAVEQFPFVIVDLEGSANLAASFAIGRADLVLVPMRKKQLDGDQIGKIIALIKQQSQFFKREIPFRIVFSMTNTLNSREGQHIEKTLEKANLPILPASLTERGAFSALFQIGGSLFDLSSSDVNNPQAAQENATVFANAVVKVLDNENLLKDKVA</sequence>
<protein>
    <submittedName>
        <fullName evidence="1">Putative crown gall tumor protein VirC1</fullName>
    </submittedName>
</protein>
<organism evidence="1 2">
    <name type="scientific">Bartonella doshiae</name>
    <dbReference type="NCBI Taxonomy" id="33044"/>
    <lineage>
        <taxon>Bacteria</taxon>
        <taxon>Pseudomonadati</taxon>
        <taxon>Pseudomonadota</taxon>
        <taxon>Alphaproteobacteria</taxon>
        <taxon>Hyphomicrobiales</taxon>
        <taxon>Bartonellaceae</taxon>
        <taxon>Bartonella</taxon>
    </lineage>
</organism>
<gene>
    <name evidence="1" type="ORF">NCTC12862_01216</name>
</gene>
<dbReference type="PIRSF" id="PIRSF009320">
    <property type="entry name" value="Nuc_binding_HP_1000"/>
    <property type="match status" value="1"/>
</dbReference>
<evidence type="ECO:0000313" key="2">
    <source>
        <dbReference type="Proteomes" id="UP000254950"/>
    </source>
</evidence>
<dbReference type="PANTHER" id="PTHR13696:SF96">
    <property type="entry name" value="COBQ_COBB_MIND_PARA NUCLEOTIDE BINDING DOMAIN-CONTAINING PROTEIN"/>
    <property type="match status" value="1"/>
</dbReference>
<dbReference type="Proteomes" id="UP000254950">
    <property type="component" value="Unassembled WGS sequence"/>
</dbReference>
<dbReference type="InterPro" id="IPR027417">
    <property type="entry name" value="P-loop_NTPase"/>
</dbReference>
<dbReference type="InterPro" id="IPR009744">
    <property type="entry name" value="VirC1"/>
</dbReference>
<evidence type="ECO:0000313" key="1">
    <source>
        <dbReference type="EMBL" id="SUV45478.1"/>
    </source>
</evidence>
<dbReference type="OrthoDB" id="113462at2"/>
<accession>A0A380ZES4</accession>
<dbReference type="SUPFAM" id="SSF52540">
    <property type="entry name" value="P-loop containing nucleoside triphosphate hydrolases"/>
    <property type="match status" value="1"/>
</dbReference>
<name>A0A380ZES4_BARDO</name>
<proteinExistence type="predicted"/>
<dbReference type="PANTHER" id="PTHR13696">
    <property type="entry name" value="P-LOOP CONTAINING NUCLEOSIDE TRIPHOSPHATE HYDROLASE"/>
    <property type="match status" value="1"/>
</dbReference>
<dbReference type="Pfam" id="PF07015">
    <property type="entry name" value="VirC1"/>
    <property type="match status" value="1"/>
</dbReference>
<dbReference type="Gene3D" id="3.40.50.300">
    <property type="entry name" value="P-loop containing nucleotide triphosphate hydrolases"/>
    <property type="match status" value="1"/>
</dbReference>